<dbReference type="EMBL" id="JBHFNQ010000027">
    <property type="protein sequence ID" value="MFB2875841.1"/>
    <property type="molecule type" value="Genomic_DNA"/>
</dbReference>
<sequence length="78" mass="8644">MLEQLAKNNQTIVQSDDRDVVVSAIHQEIKRNPTIKARLWNALKAGGTEALKLALEAIFKNPFVSVPVETVKGFIEAE</sequence>
<proteinExistence type="predicted"/>
<protein>
    <submittedName>
        <fullName evidence="1">Uncharacterized protein</fullName>
    </submittedName>
</protein>
<evidence type="ECO:0000313" key="2">
    <source>
        <dbReference type="Proteomes" id="UP001576774"/>
    </source>
</evidence>
<gene>
    <name evidence="1" type="ORF">ACE1CC_03005</name>
</gene>
<reference evidence="1 2" key="1">
    <citation type="submission" date="2024-09" db="EMBL/GenBank/DDBJ databases">
        <title>Floridaenema gen nov. (Aerosakkonemataceae, Aerosakkonematales ord. nov., Cyanobacteria) from benthic tropical and subtropical fresh waters, with the description of four new species.</title>
        <authorList>
            <person name="Moretto J.A."/>
            <person name="Berthold D.E."/>
            <person name="Lefler F.W."/>
            <person name="Huang I.-S."/>
            <person name="Laughinghouse H. IV."/>
        </authorList>
    </citation>
    <scope>NUCLEOTIDE SEQUENCE [LARGE SCALE GENOMIC DNA]</scope>
    <source>
        <strain evidence="1 2">BLCC-F46</strain>
    </source>
</reference>
<evidence type="ECO:0000313" key="1">
    <source>
        <dbReference type="EMBL" id="MFB2875841.1"/>
    </source>
</evidence>
<keyword evidence="2" id="KW-1185">Reference proteome</keyword>
<organism evidence="1 2">
    <name type="scientific">Floridaenema aerugineum BLCC-F46</name>
    <dbReference type="NCBI Taxonomy" id="3153654"/>
    <lineage>
        <taxon>Bacteria</taxon>
        <taxon>Bacillati</taxon>
        <taxon>Cyanobacteriota</taxon>
        <taxon>Cyanophyceae</taxon>
        <taxon>Oscillatoriophycideae</taxon>
        <taxon>Aerosakkonematales</taxon>
        <taxon>Aerosakkonemataceae</taxon>
        <taxon>Floridanema</taxon>
        <taxon>Floridanema aerugineum</taxon>
    </lineage>
</organism>
<name>A0ABV4WZX6_9CYAN</name>
<dbReference type="RefSeq" id="WP_413268995.1">
    <property type="nucleotide sequence ID" value="NZ_JBHFNQ010000027.1"/>
</dbReference>
<comment type="caution">
    <text evidence="1">The sequence shown here is derived from an EMBL/GenBank/DDBJ whole genome shotgun (WGS) entry which is preliminary data.</text>
</comment>
<accession>A0ABV4WZX6</accession>
<dbReference type="Proteomes" id="UP001576774">
    <property type="component" value="Unassembled WGS sequence"/>
</dbReference>